<evidence type="ECO:0000313" key="2">
    <source>
        <dbReference type="Proteomes" id="UP000693946"/>
    </source>
</evidence>
<accession>A0AAV6T366</accession>
<name>A0AAV6T366_SOLSE</name>
<comment type="caution">
    <text evidence="1">The sequence shown here is derived from an EMBL/GenBank/DDBJ whole genome shotgun (WGS) entry which is preliminary data.</text>
</comment>
<dbReference type="EMBL" id="JAGKHQ010000001">
    <property type="protein sequence ID" value="KAG7523796.1"/>
    <property type="molecule type" value="Genomic_DNA"/>
</dbReference>
<evidence type="ECO:0000313" key="1">
    <source>
        <dbReference type="EMBL" id="KAG7523797.1"/>
    </source>
</evidence>
<proteinExistence type="predicted"/>
<keyword evidence="2" id="KW-1185">Reference proteome</keyword>
<reference evidence="1" key="2">
    <citation type="submission" date="2021-03" db="EMBL/GenBank/DDBJ databases">
        <authorList>
            <person name="Guerrero-Cozar I."/>
            <person name="Gomez-Garrido J."/>
            <person name="Berbel C."/>
            <person name="Martinez-Blanch J.F."/>
            <person name="Alioto T."/>
            <person name="Claros M.G."/>
            <person name="Gagnaire P.A."/>
            <person name="Manchado M."/>
        </authorList>
    </citation>
    <scope>NUCLEOTIDE SEQUENCE</scope>
    <source>
        <strain evidence="1">Sse05_10M</strain>
        <tissue evidence="1">Blood</tissue>
    </source>
</reference>
<dbReference type="AlphaFoldDB" id="A0AAV6T366"/>
<organism evidence="1 2">
    <name type="scientific">Solea senegalensis</name>
    <name type="common">Senegalese sole</name>
    <dbReference type="NCBI Taxonomy" id="28829"/>
    <lineage>
        <taxon>Eukaryota</taxon>
        <taxon>Metazoa</taxon>
        <taxon>Chordata</taxon>
        <taxon>Craniata</taxon>
        <taxon>Vertebrata</taxon>
        <taxon>Euteleostomi</taxon>
        <taxon>Actinopterygii</taxon>
        <taxon>Neopterygii</taxon>
        <taxon>Teleostei</taxon>
        <taxon>Neoteleostei</taxon>
        <taxon>Acanthomorphata</taxon>
        <taxon>Carangaria</taxon>
        <taxon>Pleuronectiformes</taxon>
        <taxon>Pleuronectoidei</taxon>
        <taxon>Soleidae</taxon>
        <taxon>Solea</taxon>
    </lineage>
</organism>
<dbReference type="PANTHER" id="PTHR35083">
    <property type="entry name" value="RGD1565685 PROTEIN"/>
    <property type="match status" value="1"/>
</dbReference>
<gene>
    <name evidence="1" type="ORF">JOB18_003394</name>
</gene>
<evidence type="ECO:0008006" key="3">
    <source>
        <dbReference type="Google" id="ProtNLM"/>
    </source>
</evidence>
<dbReference type="Proteomes" id="UP000693946">
    <property type="component" value="Linkage Group LG1"/>
</dbReference>
<dbReference type="EMBL" id="JAGKHQ010000001">
    <property type="protein sequence ID" value="KAG7523797.1"/>
    <property type="molecule type" value="Genomic_DNA"/>
</dbReference>
<protein>
    <recommendedName>
        <fullName evidence="3">DZIP3-like HEPN domain-containing protein</fullName>
    </recommendedName>
</protein>
<dbReference type="EMBL" id="JAGKHQ010000001">
    <property type="protein sequence ID" value="KAG7523798.1"/>
    <property type="molecule type" value="Genomic_DNA"/>
</dbReference>
<sequence length="304" mass="35113">MVSEELVARLNDGGYKNWLKAGRCLLILKGGLHPVTSKHMRAFHRDLLLHNPVLQTQCHTAACRPRGNKFSMACRVCTEWQTVILRHHRHPGASVNWDNCVPPQWRTDYWEVAKAYMPRGQGKVKGADQCDASALLNLINFCDCFHSVDTKYVREVIRYRNELMHSCELHVKDEWMKHYRMTLKRFIQQFSHVPQMERVGRDIDEMLTVDLSVCVSGLDKVDSIQFDAVHEGASSTDLIGQWEAELLREKLQELLHDDDDDDENMKARDSEPLKRLSGFLQANRDLGARFSAELQTINSLQDRK</sequence>
<reference evidence="1 2" key="1">
    <citation type="journal article" date="2021" name="Sci. Rep.">
        <title>Chromosome anchoring in Senegalese sole (Solea senegalensis) reveals sex-associated markers and genome rearrangements in flatfish.</title>
        <authorList>
            <person name="Guerrero-Cozar I."/>
            <person name="Gomez-Garrido J."/>
            <person name="Berbel C."/>
            <person name="Martinez-Blanch J.F."/>
            <person name="Alioto T."/>
            <person name="Claros M.G."/>
            <person name="Gagnaire P.A."/>
            <person name="Manchado M."/>
        </authorList>
    </citation>
    <scope>NUCLEOTIDE SEQUENCE [LARGE SCALE GENOMIC DNA]</scope>
    <source>
        <strain evidence="1">Sse05_10M</strain>
    </source>
</reference>
<dbReference type="InterPro" id="IPR027897">
    <property type="entry name" value="DUF4559"/>
</dbReference>
<dbReference type="Pfam" id="PF15112">
    <property type="entry name" value="DUF4559"/>
    <property type="match status" value="1"/>
</dbReference>
<dbReference type="PANTHER" id="PTHR35083:SF2">
    <property type="entry name" value="CHROMOSOME 17 CXORF38 HOMOLOG"/>
    <property type="match status" value="1"/>
</dbReference>